<dbReference type="Proteomes" id="UP000789524">
    <property type="component" value="Unassembled WGS sequence"/>
</dbReference>
<gene>
    <name evidence="2" type="ORF">DCHRY22_LOCUS13548</name>
</gene>
<dbReference type="OrthoDB" id="7486464at2759"/>
<organism evidence="2 3">
    <name type="scientific">Danaus chrysippus</name>
    <name type="common">African queen</name>
    <dbReference type="NCBI Taxonomy" id="151541"/>
    <lineage>
        <taxon>Eukaryota</taxon>
        <taxon>Metazoa</taxon>
        <taxon>Ecdysozoa</taxon>
        <taxon>Arthropoda</taxon>
        <taxon>Hexapoda</taxon>
        <taxon>Insecta</taxon>
        <taxon>Pterygota</taxon>
        <taxon>Neoptera</taxon>
        <taxon>Endopterygota</taxon>
        <taxon>Lepidoptera</taxon>
        <taxon>Glossata</taxon>
        <taxon>Ditrysia</taxon>
        <taxon>Papilionoidea</taxon>
        <taxon>Nymphalidae</taxon>
        <taxon>Danainae</taxon>
        <taxon>Danaini</taxon>
        <taxon>Danaina</taxon>
        <taxon>Danaus</taxon>
        <taxon>Anosia</taxon>
    </lineage>
</organism>
<feature type="region of interest" description="Disordered" evidence="1">
    <location>
        <begin position="1"/>
        <end position="20"/>
    </location>
</feature>
<evidence type="ECO:0000256" key="1">
    <source>
        <dbReference type="SAM" id="MobiDB-lite"/>
    </source>
</evidence>
<sequence>MLRRKLLSSPPCSTETEGLSFRENLEEGRKISELWAAVPGAHRVRGANEMTLLISATLRMCRNIDFRTLCSLHEFRKVGYG</sequence>
<comment type="caution">
    <text evidence="2">The sequence shown here is derived from an EMBL/GenBank/DDBJ whole genome shotgun (WGS) entry which is preliminary data.</text>
</comment>
<reference evidence="2" key="1">
    <citation type="submission" date="2021-09" db="EMBL/GenBank/DDBJ databases">
        <authorList>
            <person name="Martin H S."/>
        </authorList>
    </citation>
    <scope>NUCLEOTIDE SEQUENCE</scope>
</reference>
<dbReference type="AlphaFoldDB" id="A0A8J2WBE9"/>
<dbReference type="EMBL" id="CAKASE010000079">
    <property type="protein sequence ID" value="CAG9580144.1"/>
    <property type="molecule type" value="Genomic_DNA"/>
</dbReference>
<protein>
    <submittedName>
        <fullName evidence="2">(African queen) hypothetical protein</fullName>
    </submittedName>
</protein>
<name>A0A8J2WBE9_9NEOP</name>
<keyword evidence="3" id="KW-1185">Reference proteome</keyword>
<accession>A0A8J2WBE9</accession>
<evidence type="ECO:0000313" key="2">
    <source>
        <dbReference type="EMBL" id="CAG9580144.1"/>
    </source>
</evidence>
<proteinExistence type="predicted"/>
<evidence type="ECO:0000313" key="3">
    <source>
        <dbReference type="Proteomes" id="UP000789524"/>
    </source>
</evidence>